<evidence type="ECO:0000313" key="3">
    <source>
        <dbReference type="Proteomes" id="UP001454036"/>
    </source>
</evidence>
<dbReference type="InterPro" id="IPR036047">
    <property type="entry name" value="F-box-like_dom_sf"/>
</dbReference>
<dbReference type="PANTHER" id="PTHR31960">
    <property type="entry name" value="F-BOX PROTEIN PP2-A15"/>
    <property type="match status" value="1"/>
</dbReference>
<dbReference type="InterPro" id="IPR001810">
    <property type="entry name" value="F-box_dom"/>
</dbReference>
<dbReference type="Proteomes" id="UP001454036">
    <property type="component" value="Unassembled WGS sequence"/>
</dbReference>
<dbReference type="InterPro" id="IPR025886">
    <property type="entry name" value="PP2-like"/>
</dbReference>
<dbReference type="Pfam" id="PF14299">
    <property type="entry name" value="PP2"/>
    <property type="match status" value="1"/>
</dbReference>
<comment type="caution">
    <text evidence="2">The sequence shown here is derived from an EMBL/GenBank/DDBJ whole genome shotgun (WGS) entry which is preliminary data.</text>
</comment>
<sequence length="293" mass="33653">MGSSFSFFPPLFTFINQPSPHPHPCLGDLPESCVASILMNLEPKDICKVSLLNKAFRDASFADFVWELKLPLNYEALTKRVFHDFDDNEGVEYGLCKKDVFARLCEPNSFDGGTKRAWLDKSTGKVCLSMASSALAITGMDDRRYWTRIQTDESRFHSVAYLQQMWWFEVDGEVEFPFPPGCYSLFFRLQLGLSAKRFYRRMCSTEHVHGWDIKPVRFQISTSDGQESTSQCYLREPGRWIFYHAGDFSVNPSKSTKVKFSMTQIDCTHTKGGLCVDSVLIYPGEFKERLKRV</sequence>
<dbReference type="AlphaFoldDB" id="A0AAV3RWP6"/>
<gene>
    <name evidence="2" type="ORF">LIER_32657</name>
</gene>
<evidence type="ECO:0000313" key="2">
    <source>
        <dbReference type="EMBL" id="GAA0185369.1"/>
    </source>
</evidence>
<dbReference type="Pfam" id="PF12937">
    <property type="entry name" value="F-box-like"/>
    <property type="match status" value="1"/>
</dbReference>
<dbReference type="SUPFAM" id="SSF81383">
    <property type="entry name" value="F-box domain"/>
    <property type="match status" value="1"/>
</dbReference>
<keyword evidence="3" id="KW-1185">Reference proteome</keyword>
<proteinExistence type="predicted"/>
<name>A0AAV3RWP6_LITER</name>
<dbReference type="SMART" id="SM00256">
    <property type="entry name" value="FBOX"/>
    <property type="match status" value="1"/>
</dbReference>
<feature type="domain" description="F-box" evidence="1">
    <location>
        <begin position="29"/>
        <end position="69"/>
    </location>
</feature>
<dbReference type="CDD" id="cd22162">
    <property type="entry name" value="F-box_AtSKIP3-like"/>
    <property type="match status" value="1"/>
</dbReference>
<organism evidence="2 3">
    <name type="scientific">Lithospermum erythrorhizon</name>
    <name type="common">Purple gromwell</name>
    <name type="synonym">Lithospermum officinale var. erythrorhizon</name>
    <dbReference type="NCBI Taxonomy" id="34254"/>
    <lineage>
        <taxon>Eukaryota</taxon>
        <taxon>Viridiplantae</taxon>
        <taxon>Streptophyta</taxon>
        <taxon>Embryophyta</taxon>
        <taxon>Tracheophyta</taxon>
        <taxon>Spermatophyta</taxon>
        <taxon>Magnoliopsida</taxon>
        <taxon>eudicotyledons</taxon>
        <taxon>Gunneridae</taxon>
        <taxon>Pentapetalae</taxon>
        <taxon>asterids</taxon>
        <taxon>lamiids</taxon>
        <taxon>Boraginales</taxon>
        <taxon>Boraginaceae</taxon>
        <taxon>Boraginoideae</taxon>
        <taxon>Lithospermeae</taxon>
        <taxon>Lithospermum</taxon>
    </lineage>
</organism>
<protein>
    <recommendedName>
        <fullName evidence="1">F-box domain-containing protein</fullName>
    </recommendedName>
</protein>
<reference evidence="2 3" key="1">
    <citation type="submission" date="2024-01" db="EMBL/GenBank/DDBJ databases">
        <title>The complete chloroplast genome sequence of Lithospermum erythrorhizon: insights into the phylogenetic relationship among Boraginaceae species and the maternal lineages of purple gromwells.</title>
        <authorList>
            <person name="Okada T."/>
            <person name="Watanabe K."/>
        </authorList>
    </citation>
    <scope>NUCLEOTIDE SEQUENCE [LARGE SCALE GENOMIC DNA]</scope>
</reference>
<evidence type="ECO:0000259" key="1">
    <source>
        <dbReference type="SMART" id="SM00256"/>
    </source>
</evidence>
<dbReference type="PANTHER" id="PTHR31960:SF22">
    <property type="entry name" value="F-BOX PROTEIN PP2-A12"/>
    <property type="match status" value="1"/>
</dbReference>
<accession>A0AAV3RWP6</accession>
<dbReference type="EMBL" id="BAABME010012660">
    <property type="protein sequence ID" value="GAA0185369.1"/>
    <property type="molecule type" value="Genomic_DNA"/>
</dbReference>